<sequence>MSEKQGHVSRCSSNLLDTIKGGSAEFTVLLKEKVCGGTRSHIPEVPFQFPEQNSIPINWKSTLLAEKSIAPSVIVLCHRYLPT</sequence>
<dbReference type="Proteomes" id="UP000886998">
    <property type="component" value="Unassembled WGS sequence"/>
</dbReference>
<evidence type="ECO:0000313" key="1">
    <source>
        <dbReference type="EMBL" id="GFY47511.1"/>
    </source>
</evidence>
<reference evidence="1" key="1">
    <citation type="submission" date="2020-08" db="EMBL/GenBank/DDBJ databases">
        <title>Multicomponent nature underlies the extraordinary mechanical properties of spider dragline silk.</title>
        <authorList>
            <person name="Kono N."/>
            <person name="Nakamura H."/>
            <person name="Mori M."/>
            <person name="Yoshida Y."/>
            <person name="Ohtoshi R."/>
            <person name="Malay A.D."/>
            <person name="Moran D.A.P."/>
            <person name="Tomita M."/>
            <person name="Numata K."/>
            <person name="Arakawa K."/>
        </authorList>
    </citation>
    <scope>NUCLEOTIDE SEQUENCE</scope>
</reference>
<proteinExistence type="predicted"/>
<name>A0A8X6X792_9ARAC</name>
<comment type="caution">
    <text evidence="1">The sequence shown here is derived from an EMBL/GenBank/DDBJ whole genome shotgun (WGS) entry which is preliminary data.</text>
</comment>
<dbReference type="AlphaFoldDB" id="A0A8X6X792"/>
<keyword evidence="2" id="KW-1185">Reference proteome</keyword>
<evidence type="ECO:0000313" key="2">
    <source>
        <dbReference type="Proteomes" id="UP000886998"/>
    </source>
</evidence>
<organism evidence="1 2">
    <name type="scientific">Trichonephila inaurata madagascariensis</name>
    <dbReference type="NCBI Taxonomy" id="2747483"/>
    <lineage>
        <taxon>Eukaryota</taxon>
        <taxon>Metazoa</taxon>
        <taxon>Ecdysozoa</taxon>
        <taxon>Arthropoda</taxon>
        <taxon>Chelicerata</taxon>
        <taxon>Arachnida</taxon>
        <taxon>Araneae</taxon>
        <taxon>Araneomorphae</taxon>
        <taxon>Entelegynae</taxon>
        <taxon>Araneoidea</taxon>
        <taxon>Nephilidae</taxon>
        <taxon>Trichonephila</taxon>
        <taxon>Trichonephila inaurata</taxon>
    </lineage>
</organism>
<gene>
    <name evidence="1" type="ORF">TNIN_237201</name>
</gene>
<accession>A0A8X6X792</accession>
<protein>
    <submittedName>
        <fullName evidence="1">Uncharacterized protein</fullName>
    </submittedName>
</protein>
<dbReference type="EMBL" id="BMAV01005988">
    <property type="protein sequence ID" value="GFY47511.1"/>
    <property type="molecule type" value="Genomic_DNA"/>
</dbReference>